<feature type="transmembrane region" description="Helical" evidence="1">
    <location>
        <begin position="155"/>
        <end position="173"/>
    </location>
</feature>
<keyword evidence="1" id="KW-0812">Transmembrane</keyword>
<evidence type="ECO:0000256" key="1">
    <source>
        <dbReference type="SAM" id="Phobius"/>
    </source>
</evidence>
<feature type="transmembrane region" description="Helical" evidence="1">
    <location>
        <begin position="94"/>
        <end position="113"/>
    </location>
</feature>
<protein>
    <submittedName>
        <fullName evidence="2">Uncharacterized protein</fullName>
    </submittedName>
</protein>
<feature type="transmembrane region" description="Helical" evidence="1">
    <location>
        <begin position="21"/>
        <end position="42"/>
    </location>
</feature>
<gene>
    <name evidence="2" type="ORF">BJ993_000548</name>
</gene>
<keyword evidence="1" id="KW-0472">Membrane</keyword>
<comment type="caution">
    <text evidence="2">The sequence shown here is derived from an EMBL/GenBank/DDBJ whole genome shotgun (WGS) entry which is preliminary data.</text>
</comment>
<reference evidence="2 3" key="1">
    <citation type="submission" date="2020-07" db="EMBL/GenBank/DDBJ databases">
        <title>Sequencing the genomes of 1000 actinobacteria strains.</title>
        <authorList>
            <person name="Klenk H.-P."/>
        </authorList>
    </citation>
    <scope>NUCLEOTIDE SEQUENCE [LARGE SCALE GENOMIC DNA]</scope>
    <source>
        <strain evidence="2 3">DSM 15131</strain>
    </source>
</reference>
<dbReference type="AlphaFoldDB" id="A0A7Z0CLY5"/>
<name>A0A7Z0CLY5_9ACTN</name>
<proteinExistence type="predicted"/>
<sequence length="177" mass="17832">MSGLQVTVRDRRGRWVATLSPAAVGRWLLVVGPMLAVVVAVATAAPDSPWWPAAVVGLLALGSAELPDSPAPLLTLGVAAAWWVAAVPDPTGGPVLVVAVAFLVFHTTTAYAASGPPGRTADRRVVRAVVSRTTPIGAATLAVGVLAVAAEGTDVVPGAVVVALLALAALAWLTTRQ</sequence>
<dbReference type="Proteomes" id="UP000562045">
    <property type="component" value="Unassembled WGS sequence"/>
</dbReference>
<dbReference type="EMBL" id="JACBZM010000001">
    <property type="protein sequence ID" value="NYI43468.1"/>
    <property type="molecule type" value="Genomic_DNA"/>
</dbReference>
<evidence type="ECO:0000313" key="2">
    <source>
        <dbReference type="EMBL" id="NYI43468.1"/>
    </source>
</evidence>
<feature type="transmembrane region" description="Helical" evidence="1">
    <location>
        <begin position="125"/>
        <end position="149"/>
    </location>
</feature>
<keyword evidence="1" id="KW-1133">Transmembrane helix</keyword>
<accession>A0A7Z0CLY5</accession>
<evidence type="ECO:0000313" key="3">
    <source>
        <dbReference type="Proteomes" id="UP000562045"/>
    </source>
</evidence>
<organism evidence="2 3">
    <name type="scientific">Nocardioides aromaticivorans</name>
    <dbReference type="NCBI Taxonomy" id="200618"/>
    <lineage>
        <taxon>Bacteria</taxon>
        <taxon>Bacillati</taxon>
        <taxon>Actinomycetota</taxon>
        <taxon>Actinomycetes</taxon>
        <taxon>Propionibacteriales</taxon>
        <taxon>Nocardioidaceae</taxon>
        <taxon>Nocardioides</taxon>
    </lineage>
</organism>
<dbReference type="RefSeq" id="WP_179647645.1">
    <property type="nucleotide sequence ID" value="NZ_JACBZM010000001.1"/>
</dbReference>